<feature type="transmembrane region" description="Helical" evidence="9">
    <location>
        <begin position="193"/>
        <end position="213"/>
    </location>
</feature>
<comment type="subcellular location">
    <subcellularLocation>
        <location evidence="1">Membrane</location>
        <topology evidence="1">Multi-pass membrane protein</topology>
    </subcellularLocation>
</comment>
<dbReference type="PANTHER" id="PTHR21290">
    <property type="entry name" value="SPHINGOMYELIN SYNTHETASE"/>
    <property type="match status" value="1"/>
</dbReference>
<keyword evidence="7" id="KW-0443">Lipid metabolism</keyword>
<dbReference type="PANTHER" id="PTHR21290:SF25">
    <property type="entry name" value="SPHINGOMYELIN SYNTHASE-RELATED PROTEIN 1"/>
    <property type="match status" value="1"/>
</dbReference>
<feature type="transmembrane region" description="Helical" evidence="9">
    <location>
        <begin position="252"/>
        <end position="271"/>
    </location>
</feature>
<evidence type="ECO:0000256" key="6">
    <source>
        <dbReference type="ARBA" id="ARBA00022989"/>
    </source>
</evidence>
<feature type="chain" id="PRO_5047246962" description="Sphingomyelin synthase-like domain-containing protein" evidence="10">
    <location>
        <begin position="19"/>
        <end position="608"/>
    </location>
</feature>
<feature type="transmembrane region" description="Helical" evidence="9">
    <location>
        <begin position="392"/>
        <end position="411"/>
    </location>
</feature>
<feature type="transmembrane region" description="Helical" evidence="9">
    <location>
        <begin position="163"/>
        <end position="187"/>
    </location>
</feature>
<evidence type="ECO:0000256" key="7">
    <source>
        <dbReference type="ARBA" id="ARBA00023098"/>
    </source>
</evidence>
<keyword evidence="3" id="KW-0808">Transferase</keyword>
<feature type="signal peptide" evidence="10">
    <location>
        <begin position="1"/>
        <end position="18"/>
    </location>
</feature>
<organism evidence="12 13">
    <name type="scientific">Tritrichomonas musculus</name>
    <dbReference type="NCBI Taxonomy" id="1915356"/>
    <lineage>
        <taxon>Eukaryota</taxon>
        <taxon>Metamonada</taxon>
        <taxon>Parabasalia</taxon>
        <taxon>Tritrichomonadida</taxon>
        <taxon>Tritrichomonadidae</taxon>
        <taxon>Tritrichomonas</taxon>
    </lineage>
</organism>
<evidence type="ECO:0000256" key="1">
    <source>
        <dbReference type="ARBA" id="ARBA00004141"/>
    </source>
</evidence>
<keyword evidence="8 9" id="KW-0472">Membrane</keyword>
<dbReference type="EMBL" id="JAPFFF010000023">
    <property type="protein sequence ID" value="KAK8852786.1"/>
    <property type="molecule type" value="Genomic_DNA"/>
</dbReference>
<dbReference type="Pfam" id="PF14360">
    <property type="entry name" value="PAP2_C"/>
    <property type="match status" value="1"/>
</dbReference>
<sequence>MLEMLFTTVLSTLTFLLSENSDSIPKYITNFISVCCISQSIFNNKSSTYFVIGSILLLVFLSIVYSIYLVLIIKKGNEPLDSNFLKPWIILQRLLLPLPGYIIGCYMGYYLVELTKKIYLGQLFLIIFAMIFWSWSVVSSSFLYNSYQIKRKNDNCQIRHNYFLIDCFITGFPMIQAMIPYVISIFISSSAKSIIYVSITSLISIFIIFFAMLNHVYYDDSMNQYITYLYLIKIPLSFIWVIKQFFPMKLEKYLIFCLAFMIAAFAFMKFISKYFSCNHRASLSQIRLNTSQTDTKIEDQDQAIPLNIQLTDDQISQSSFFDPFISWPYPFSLISLTRQDIILSIYLAIGVLTMVLVNGLAAQRIPIANPLPDIIQEHFYVADYLRKNSDSFQISNILVLIQIFLLIVSVLTVPQYLNVRRFVLIYSTLCLVRSISFLLTSLPAPCAGAPNCPCADPEIINQFKKGNPIKISLTWLFGLGMFLKLPQCGDLIISGHTMWLWLASRTICSVIEYALPRPFNWLAITLLITFTLITMCYIILSKNHYSIDVWFAFLLTELFFTLYNSLSENAIQPQRPTWSLAQKIIKFFETRPPKRILAQTKMMMQYNE</sequence>
<accession>A0ABR2HUG4</accession>
<protein>
    <recommendedName>
        <fullName evidence="11">Sphingomyelin synthase-like domain-containing protein</fullName>
    </recommendedName>
</protein>
<keyword evidence="6 9" id="KW-1133">Transmembrane helix</keyword>
<evidence type="ECO:0000259" key="11">
    <source>
        <dbReference type="Pfam" id="PF14360"/>
    </source>
</evidence>
<evidence type="ECO:0000256" key="3">
    <source>
        <dbReference type="ARBA" id="ARBA00022679"/>
    </source>
</evidence>
<keyword evidence="13" id="KW-1185">Reference proteome</keyword>
<feature type="domain" description="Sphingomyelin synthase-like" evidence="11">
    <location>
        <begin position="487"/>
        <end position="564"/>
    </location>
</feature>
<keyword evidence="4 9" id="KW-0812">Transmembrane</keyword>
<evidence type="ECO:0000256" key="10">
    <source>
        <dbReference type="SAM" id="SignalP"/>
    </source>
</evidence>
<feature type="transmembrane region" description="Helical" evidence="9">
    <location>
        <begin position="49"/>
        <end position="73"/>
    </location>
</feature>
<feature type="transmembrane region" description="Helical" evidence="9">
    <location>
        <begin position="225"/>
        <end position="246"/>
    </location>
</feature>
<name>A0ABR2HUG4_9EUKA</name>
<keyword evidence="5" id="KW-0746">Sphingolipid metabolism</keyword>
<reference evidence="12 13" key="1">
    <citation type="submission" date="2024-04" db="EMBL/GenBank/DDBJ databases">
        <title>Tritrichomonas musculus Genome.</title>
        <authorList>
            <person name="Alves-Ferreira E."/>
            <person name="Grigg M."/>
            <person name="Lorenzi H."/>
            <person name="Galac M."/>
        </authorList>
    </citation>
    <scope>NUCLEOTIDE SEQUENCE [LARGE SCALE GENOMIC DNA]</scope>
    <source>
        <strain evidence="12 13">EAF2021</strain>
    </source>
</reference>
<feature type="transmembrane region" description="Helical" evidence="9">
    <location>
        <begin position="94"/>
        <end position="112"/>
    </location>
</feature>
<feature type="transmembrane region" description="Helical" evidence="9">
    <location>
        <begin position="341"/>
        <end position="362"/>
    </location>
</feature>
<gene>
    <name evidence="12" type="ORF">M9Y10_017776</name>
</gene>
<feature type="transmembrane region" description="Helical" evidence="9">
    <location>
        <begin position="521"/>
        <end position="540"/>
    </location>
</feature>
<evidence type="ECO:0000256" key="5">
    <source>
        <dbReference type="ARBA" id="ARBA00022919"/>
    </source>
</evidence>
<evidence type="ECO:0000256" key="2">
    <source>
        <dbReference type="ARBA" id="ARBA00005441"/>
    </source>
</evidence>
<feature type="transmembrane region" description="Helical" evidence="9">
    <location>
        <begin position="469"/>
        <end position="486"/>
    </location>
</feature>
<keyword evidence="10" id="KW-0732">Signal</keyword>
<feature type="transmembrane region" description="Helical" evidence="9">
    <location>
        <begin position="118"/>
        <end position="143"/>
    </location>
</feature>
<dbReference type="InterPro" id="IPR045221">
    <property type="entry name" value="Sphingomyelin_synth-like"/>
</dbReference>
<evidence type="ECO:0000313" key="12">
    <source>
        <dbReference type="EMBL" id="KAK8852786.1"/>
    </source>
</evidence>
<proteinExistence type="inferred from homology"/>
<dbReference type="Proteomes" id="UP001470230">
    <property type="component" value="Unassembled WGS sequence"/>
</dbReference>
<evidence type="ECO:0000256" key="8">
    <source>
        <dbReference type="ARBA" id="ARBA00023136"/>
    </source>
</evidence>
<evidence type="ECO:0000256" key="4">
    <source>
        <dbReference type="ARBA" id="ARBA00022692"/>
    </source>
</evidence>
<comment type="caution">
    <text evidence="12">The sequence shown here is derived from an EMBL/GenBank/DDBJ whole genome shotgun (WGS) entry which is preliminary data.</text>
</comment>
<evidence type="ECO:0000313" key="13">
    <source>
        <dbReference type="Proteomes" id="UP001470230"/>
    </source>
</evidence>
<evidence type="ECO:0000256" key="9">
    <source>
        <dbReference type="SAM" id="Phobius"/>
    </source>
</evidence>
<dbReference type="InterPro" id="IPR025749">
    <property type="entry name" value="Sphingomyelin_synth-like_dom"/>
</dbReference>
<comment type="similarity">
    <text evidence="2">Belongs to the sphingomyelin synthase family.</text>
</comment>